<comment type="caution">
    <text evidence="1">The sequence shown here is derived from an EMBL/GenBank/DDBJ whole genome shotgun (WGS) entry which is preliminary data.</text>
</comment>
<dbReference type="EMBL" id="JAPWTK010000271">
    <property type="protein sequence ID" value="KAJ8943960.1"/>
    <property type="molecule type" value="Genomic_DNA"/>
</dbReference>
<reference evidence="1" key="1">
    <citation type="journal article" date="2023" name="Insect Mol. Biol.">
        <title>Genome sequencing provides insights into the evolution of gene families encoding plant cell wall-degrading enzymes in longhorned beetles.</title>
        <authorList>
            <person name="Shin N.R."/>
            <person name="Okamura Y."/>
            <person name="Kirsch R."/>
            <person name="Pauchet Y."/>
        </authorList>
    </citation>
    <scope>NUCLEOTIDE SEQUENCE</scope>
    <source>
        <strain evidence="1">AMC_N1</strain>
    </source>
</reference>
<keyword evidence="2" id="KW-1185">Reference proteome</keyword>
<dbReference type="AlphaFoldDB" id="A0AAV8XY04"/>
<protein>
    <submittedName>
        <fullName evidence="1">Uncharacterized protein</fullName>
    </submittedName>
</protein>
<name>A0AAV8XY04_9CUCU</name>
<sequence>CLTFQVIPNEVTLRAIIKYDGREVYTGQLDPSAAPICIPAFPTLCLSINHVDVSKRQVCTKLSLLFFTLIKFPCVGQENGQLVVQMNTYP</sequence>
<accession>A0AAV8XY04</accession>
<proteinExistence type="predicted"/>
<feature type="non-terminal residue" evidence="1">
    <location>
        <position position="1"/>
    </location>
</feature>
<evidence type="ECO:0000313" key="1">
    <source>
        <dbReference type="EMBL" id="KAJ8943960.1"/>
    </source>
</evidence>
<gene>
    <name evidence="1" type="ORF">NQ318_013541</name>
</gene>
<evidence type="ECO:0000313" key="2">
    <source>
        <dbReference type="Proteomes" id="UP001162162"/>
    </source>
</evidence>
<dbReference type="Proteomes" id="UP001162162">
    <property type="component" value="Unassembled WGS sequence"/>
</dbReference>
<organism evidence="1 2">
    <name type="scientific">Aromia moschata</name>
    <dbReference type="NCBI Taxonomy" id="1265417"/>
    <lineage>
        <taxon>Eukaryota</taxon>
        <taxon>Metazoa</taxon>
        <taxon>Ecdysozoa</taxon>
        <taxon>Arthropoda</taxon>
        <taxon>Hexapoda</taxon>
        <taxon>Insecta</taxon>
        <taxon>Pterygota</taxon>
        <taxon>Neoptera</taxon>
        <taxon>Endopterygota</taxon>
        <taxon>Coleoptera</taxon>
        <taxon>Polyphaga</taxon>
        <taxon>Cucujiformia</taxon>
        <taxon>Chrysomeloidea</taxon>
        <taxon>Cerambycidae</taxon>
        <taxon>Cerambycinae</taxon>
        <taxon>Callichromatini</taxon>
        <taxon>Aromia</taxon>
    </lineage>
</organism>